<accession>B9LVZ9</accession>
<keyword evidence="1" id="KW-0812">Transmembrane</keyword>
<dbReference type="EMBL" id="CP001366">
    <property type="protein sequence ID" value="ACM58389.1"/>
    <property type="molecule type" value="Genomic_DNA"/>
</dbReference>
<name>B9LVZ9_HALLT</name>
<feature type="transmembrane region" description="Helical" evidence="1">
    <location>
        <begin position="309"/>
        <end position="331"/>
    </location>
</feature>
<dbReference type="AlphaFoldDB" id="B9LVZ9"/>
<dbReference type="PANTHER" id="PTHR10806:SF6">
    <property type="entry name" value="SIGNAL PEPTIDASE COMPLEX CATALYTIC SUBUNIT SEC11"/>
    <property type="match status" value="1"/>
</dbReference>
<gene>
    <name evidence="2" type="ordered locus">Hlac_2822</name>
</gene>
<dbReference type="HOGENOM" id="CLU_788953_0_0_2"/>
<evidence type="ECO:0000256" key="1">
    <source>
        <dbReference type="SAM" id="Phobius"/>
    </source>
</evidence>
<dbReference type="GeneID" id="7399227"/>
<proteinExistence type="predicted"/>
<organism evidence="2 3">
    <name type="scientific">Halorubrum lacusprofundi (strain ATCC 49239 / DSM 5036 / JCM 8891 / ACAM 34)</name>
    <dbReference type="NCBI Taxonomy" id="416348"/>
    <lineage>
        <taxon>Archaea</taxon>
        <taxon>Methanobacteriati</taxon>
        <taxon>Methanobacteriota</taxon>
        <taxon>Stenosarchaea group</taxon>
        <taxon>Halobacteria</taxon>
        <taxon>Halobacteriales</taxon>
        <taxon>Haloferacaceae</taxon>
        <taxon>Halorubrum</taxon>
    </lineage>
</organism>
<protein>
    <submittedName>
        <fullName evidence="2">Peptidase S26B, signal peptidase</fullName>
    </submittedName>
</protein>
<dbReference type="GO" id="GO:0008233">
    <property type="term" value="F:peptidase activity"/>
    <property type="evidence" value="ECO:0007669"/>
    <property type="project" value="InterPro"/>
</dbReference>
<feature type="transmembrane region" description="Helical" evidence="1">
    <location>
        <begin position="140"/>
        <end position="158"/>
    </location>
</feature>
<dbReference type="Proteomes" id="UP000000740">
    <property type="component" value="Chromosome 2"/>
</dbReference>
<dbReference type="GO" id="GO:0006465">
    <property type="term" value="P:signal peptide processing"/>
    <property type="evidence" value="ECO:0007669"/>
    <property type="project" value="InterPro"/>
</dbReference>
<keyword evidence="1" id="KW-0472">Membrane</keyword>
<dbReference type="PANTHER" id="PTHR10806">
    <property type="entry name" value="SIGNAL PEPTIDASE COMPLEX CATALYTIC SUBUNIT SEC11"/>
    <property type="match status" value="1"/>
</dbReference>
<keyword evidence="3" id="KW-1185">Reference proteome</keyword>
<keyword evidence="1" id="KW-1133">Transmembrane helix</keyword>
<evidence type="ECO:0000313" key="2">
    <source>
        <dbReference type="EMBL" id="ACM58389.1"/>
    </source>
</evidence>
<dbReference type="GO" id="GO:0016020">
    <property type="term" value="C:membrane"/>
    <property type="evidence" value="ECO:0007669"/>
    <property type="project" value="InterPro"/>
</dbReference>
<dbReference type="NCBIfam" id="TIGR02228">
    <property type="entry name" value="sigpep_I_arch"/>
    <property type="match status" value="1"/>
</dbReference>
<sequence>MGRIESVMMGMAILLLLLITIGYVAPPGASPLVLTSTISDSMTPGITQDEVLFITPDEPEVGDVILFQSDSVEQNVLHRVTNVTDSGAYITKGDANDVTDQKSGMDPVQPDDVYGTAVTFGGSDAFSIPFIGAIISNQSIVLALWFIIMALGFAPAIFDNTGSKRGDRLSAAADNIDRNIIFIVGLVIIIAIPIAVMGAVVNENVTIISSQSVEPGADGGRTVAVGHSTNQTFNMTGGTLIGMTQTAHMEGDLRLEDVESSPLSSRTQITVSNPPSDGPAAHTGHITFYTFPATLPHSTLTTLAEIHPVLAAIASGGVISLALTVVTLIAIDPNQRLRRTKTRLRQNRRGR</sequence>
<dbReference type="eggNOG" id="arCOG01740">
    <property type="taxonomic scope" value="Archaea"/>
</dbReference>
<dbReference type="CDD" id="cd06462">
    <property type="entry name" value="Peptidase_S24_S26"/>
    <property type="match status" value="1"/>
</dbReference>
<dbReference type="InterPro" id="IPR001733">
    <property type="entry name" value="Peptidase_S26B"/>
</dbReference>
<reference evidence="2 3" key="1">
    <citation type="journal article" date="2016" name="Stand. Genomic Sci.">
        <title>Complete genome sequence of the Antarctic Halorubrum lacusprofundi type strain ACAM 34.</title>
        <authorList>
            <person name="Anderson I.J."/>
            <person name="DasSarma P."/>
            <person name="Lucas S."/>
            <person name="Copeland A."/>
            <person name="Lapidus A."/>
            <person name="Del Rio T.G."/>
            <person name="Tice H."/>
            <person name="Dalin E."/>
            <person name="Bruce D.C."/>
            <person name="Goodwin L."/>
            <person name="Pitluck S."/>
            <person name="Sims D."/>
            <person name="Brettin T.S."/>
            <person name="Detter J.C."/>
            <person name="Han C.S."/>
            <person name="Larimer F."/>
            <person name="Hauser L."/>
            <person name="Land M."/>
            <person name="Ivanova N."/>
            <person name="Richardson P."/>
            <person name="Cavicchioli R."/>
            <person name="DasSarma S."/>
            <person name="Woese C.R."/>
            <person name="Kyrpides N.C."/>
        </authorList>
    </citation>
    <scope>NUCLEOTIDE SEQUENCE [LARGE SCALE GENOMIC DNA]</scope>
    <source>
        <strain evidence="3">ATCC 49239 / DSM 5036 / JCM 8891 / ACAM 34</strain>
    </source>
</reference>
<dbReference type="RefSeq" id="WP_012659207.1">
    <property type="nucleotide sequence ID" value="NC_012028.1"/>
</dbReference>
<dbReference type="KEGG" id="hla:Hlac_2822"/>
<feature type="transmembrane region" description="Helical" evidence="1">
    <location>
        <begin position="179"/>
        <end position="201"/>
    </location>
</feature>
<evidence type="ECO:0000313" key="3">
    <source>
        <dbReference type="Proteomes" id="UP000000740"/>
    </source>
</evidence>